<dbReference type="Proteomes" id="UP000007435">
    <property type="component" value="Chromosome"/>
</dbReference>
<evidence type="ECO:0000313" key="2">
    <source>
        <dbReference type="Proteomes" id="UP000007435"/>
    </source>
</evidence>
<dbReference type="HOGENOM" id="CLU_146036_1_0_10"/>
<evidence type="ECO:0008006" key="3">
    <source>
        <dbReference type="Google" id="ProtNLM"/>
    </source>
</evidence>
<dbReference type="AlphaFoldDB" id="E4RX32"/>
<sequence length="92" mass="10665">MVEYFDLTKVEEVEGTLNFHLKELNLAPTGYLAEQLESKGFLPEIRVQDFPIRGKKVYYHTLRQRWRVISSGEMISRDWALVAKGSGTPSYE</sequence>
<dbReference type="eggNOG" id="COG3464">
    <property type="taxonomic scope" value="Bacteria"/>
</dbReference>
<proteinExistence type="predicted"/>
<name>E4RX32_LEAB4</name>
<evidence type="ECO:0000313" key="1">
    <source>
        <dbReference type="EMBL" id="ADQ18071.1"/>
    </source>
</evidence>
<accession>E4RX32</accession>
<gene>
    <name evidence="1" type="ordered locus">Lbys_2396</name>
</gene>
<dbReference type="EMBL" id="CP002305">
    <property type="protein sequence ID" value="ADQ18071.1"/>
    <property type="molecule type" value="Genomic_DNA"/>
</dbReference>
<protein>
    <recommendedName>
        <fullName evidence="3">Transposase</fullName>
    </recommendedName>
</protein>
<dbReference type="KEGG" id="lby:Lbys_2396"/>
<reference key="1">
    <citation type="submission" date="2010-11" db="EMBL/GenBank/DDBJ databases">
        <title>The complete genome of Leadbetterella byssophila DSM 17132.</title>
        <authorList>
            <consortium name="US DOE Joint Genome Institute (JGI-PGF)"/>
            <person name="Lucas S."/>
            <person name="Copeland A."/>
            <person name="Lapidus A."/>
            <person name="Glavina del Rio T."/>
            <person name="Dalin E."/>
            <person name="Tice H."/>
            <person name="Bruce D."/>
            <person name="Goodwin L."/>
            <person name="Pitluck S."/>
            <person name="Kyrpides N."/>
            <person name="Mavromatis K."/>
            <person name="Ivanova N."/>
            <person name="Teshima H."/>
            <person name="Brettin T."/>
            <person name="Detter J.C."/>
            <person name="Han C."/>
            <person name="Tapia R."/>
            <person name="Land M."/>
            <person name="Hauser L."/>
            <person name="Markowitz V."/>
            <person name="Cheng J.-F."/>
            <person name="Hugenholtz P."/>
            <person name="Woyke T."/>
            <person name="Wu D."/>
            <person name="Tindall B."/>
            <person name="Pomrenke H.G."/>
            <person name="Brambilla E."/>
            <person name="Klenk H.-P."/>
            <person name="Eisen J.A."/>
        </authorList>
    </citation>
    <scope>NUCLEOTIDE SEQUENCE [LARGE SCALE GENOMIC DNA]</scope>
    <source>
        <strain>DSM 17132</strain>
    </source>
</reference>
<reference evidence="1 2" key="2">
    <citation type="journal article" date="2011" name="Stand. Genomic Sci.">
        <title>Complete genome sequence of Leadbetterella byssophila type strain (4M15).</title>
        <authorList>
            <person name="Abt B."/>
            <person name="Teshima H."/>
            <person name="Lucas S."/>
            <person name="Lapidus A."/>
            <person name="Del Rio T.G."/>
            <person name="Nolan M."/>
            <person name="Tice H."/>
            <person name="Cheng J.F."/>
            <person name="Pitluck S."/>
            <person name="Liolios K."/>
            <person name="Pagani I."/>
            <person name="Ivanova N."/>
            <person name="Mavromatis K."/>
            <person name="Pati A."/>
            <person name="Tapia R."/>
            <person name="Han C."/>
            <person name="Goodwin L."/>
            <person name="Chen A."/>
            <person name="Palaniappan K."/>
            <person name="Land M."/>
            <person name="Hauser L."/>
            <person name="Chang Y.J."/>
            <person name="Jeffries C.D."/>
            <person name="Rohde M."/>
            <person name="Goker M."/>
            <person name="Tindall B.J."/>
            <person name="Detter J.C."/>
            <person name="Woyke T."/>
            <person name="Bristow J."/>
            <person name="Eisen J.A."/>
            <person name="Markowitz V."/>
            <person name="Hugenholtz P."/>
            <person name="Klenk H.P."/>
            <person name="Kyrpides N.C."/>
        </authorList>
    </citation>
    <scope>NUCLEOTIDE SEQUENCE [LARGE SCALE GENOMIC DNA]</scope>
    <source>
        <strain evidence="2">DSM 17132 / JCM 16389 / KACC 11308 / NBRC 106382 / 4M15</strain>
    </source>
</reference>
<keyword evidence="2" id="KW-1185">Reference proteome</keyword>
<organism evidence="1 2">
    <name type="scientific">Leadbetterella byssophila (strain DSM 17132 / JCM 16389 / KACC 11308 / NBRC 106382 / 4M15)</name>
    <dbReference type="NCBI Taxonomy" id="649349"/>
    <lineage>
        <taxon>Bacteria</taxon>
        <taxon>Pseudomonadati</taxon>
        <taxon>Bacteroidota</taxon>
        <taxon>Cytophagia</taxon>
        <taxon>Cytophagales</taxon>
        <taxon>Leadbetterellaceae</taxon>
        <taxon>Leadbetterella</taxon>
    </lineage>
</organism>